<dbReference type="InterPro" id="IPR008921">
    <property type="entry name" value="DNA_pol3_clamp-load_cplx_C"/>
</dbReference>
<dbReference type="PANTHER" id="PTHR34388">
    <property type="entry name" value="DNA POLYMERASE III SUBUNIT DELTA"/>
    <property type="match status" value="1"/>
</dbReference>
<proteinExistence type="inferred from homology"/>
<evidence type="ECO:0000256" key="5">
    <source>
        <dbReference type="ARBA" id="ARBA00022705"/>
    </source>
</evidence>
<dbReference type="EC" id="2.7.7.7" evidence="1"/>
<dbReference type="InterPro" id="IPR027417">
    <property type="entry name" value="P-loop_NTPase"/>
</dbReference>
<dbReference type="GO" id="GO:0006261">
    <property type="term" value="P:DNA-templated DNA replication"/>
    <property type="evidence" value="ECO:0007669"/>
    <property type="project" value="TreeGrafter"/>
</dbReference>
<dbReference type="Gene3D" id="3.40.50.300">
    <property type="entry name" value="P-loop containing nucleotide triphosphate hydrolases"/>
    <property type="match status" value="1"/>
</dbReference>
<keyword evidence="3" id="KW-0808">Transferase</keyword>
<evidence type="ECO:0000313" key="12">
    <source>
        <dbReference type="Proteomes" id="UP000005306"/>
    </source>
</evidence>
<name>Q1V1B3_PELU1</name>
<evidence type="ECO:0000256" key="3">
    <source>
        <dbReference type="ARBA" id="ARBA00022679"/>
    </source>
</evidence>
<organism evidence="11 12">
    <name type="scientific">Pelagibacter ubique (strain HTCC1002)</name>
    <dbReference type="NCBI Taxonomy" id="314261"/>
    <lineage>
        <taxon>Bacteria</taxon>
        <taxon>Pseudomonadati</taxon>
        <taxon>Pseudomonadota</taxon>
        <taxon>Alphaproteobacteria</taxon>
        <taxon>Candidatus Pelagibacterales</taxon>
        <taxon>Candidatus Pelagibacteraceae</taxon>
        <taxon>Candidatus Pelagibacter</taxon>
    </lineage>
</organism>
<protein>
    <recommendedName>
        <fullName evidence="2">DNA polymerase III subunit delta</fullName>
        <ecNumber evidence="1">2.7.7.7</ecNumber>
    </recommendedName>
</protein>
<comment type="catalytic activity">
    <reaction evidence="8">
        <text>DNA(n) + a 2'-deoxyribonucleoside 5'-triphosphate = DNA(n+1) + diphosphate</text>
        <dbReference type="Rhea" id="RHEA:22508"/>
        <dbReference type="Rhea" id="RHEA-COMP:17339"/>
        <dbReference type="Rhea" id="RHEA-COMP:17340"/>
        <dbReference type="ChEBI" id="CHEBI:33019"/>
        <dbReference type="ChEBI" id="CHEBI:61560"/>
        <dbReference type="ChEBI" id="CHEBI:173112"/>
        <dbReference type="EC" id="2.7.7.7"/>
    </reaction>
</comment>
<dbReference type="SUPFAM" id="SSF48019">
    <property type="entry name" value="post-AAA+ oligomerization domain-like"/>
    <property type="match status" value="1"/>
</dbReference>
<evidence type="ECO:0000256" key="8">
    <source>
        <dbReference type="ARBA" id="ARBA00049244"/>
    </source>
</evidence>
<evidence type="ECO:0000256" key="9">
    <source>
        <dbReference type="SAM" id="Coils"/>
    </source>
</evidence>
<evidence type="ECO:0000256" key="1">
    <source>
        <dbReference type="ARBA" id="ARBA00012417"/>
    </source>
</evidence>
<sequence>MILKSFELNKIKLDNYKFHLFYGENEGLKEENIKNLFEENYKDKIHRYEEKEILDDINIFFNSVLTKSFFDNEKLIIINRATDKIKTIIEELIEKNPEDIKIILNSKNLEKKSTLRKFFEKEKSIVCVPFYEDNNQTLNSIISLFFRNKKIPISQQLINVLVERSRGDRKNLNNELEKIENFSLNKKNLNIQEIIKLTNLADNYSASELVDHSLAKNTRKTVTILSENNYSDEDNIIIIRTLLAKLKRLVKIYDLIDEKNNIEQAISACKPPIFWKDKPLVTQQVRSWKKDGLEQLIYKTNEIELLVKKNSVLAKNILADFIINNSKKTNN</sequence>
<dbReference type="Pfam" id="PF06144">
    <property type="entry name" value="DNA_pol3_delta"/>
    <property type="match status" value="1"/>
</dbReference>
<keyword evidence="6 11" id="KW-0239">DNA-directed DNA polymerase</keyword>
<dbReference type="PANTHER" id="PTHR34388:SF1">
    <property type="entry name" value="DNA POLYMERASE III SUBUNIT DELTA"/>
    <property type="match status" value="1"/>
</dbReference>
<comment type="similarity">
    <text evidence="7">Belongs to the DNA polymerase HolA subunit family.</text>
</comment>
<feature type="domain" description="DNA polymerase III delta N-terminal" evidence="10">
    <location>
        <begin position="19"/>
        <end position="126"/>
    </location>
</feature>
<evidence type="ECO:0000313" key="11">
    <source>
        <dbReference type="EMBL" id="EAS84965.1"/>
    </source>
</evidence>
<evidence type="ECO:0000259" key="10">
    <source>
        <dbReference type="Pfam" id="PF06144"/>
    </source>
</evidence>
<reference evidence="11 12" key="1">
    <citation type="submission" date="2006-04" db="EMBL/GenBank/DDBJ databases">
        <authorList>
            <person name="Giovannoni S.J."/>
            <person name="Cho J.-C."/>
            <person name="Ferriera S."/>
            <person name="Johnson J."/>
            <person name="Kravitz S."/>
            <person name="Halpern A."/>
            <person name="Remington K."/>
            <person name="Beeson K."/>
            <person name="Tran B."/>
            <person name="Rogers Y.-H."/>
            <person name="Friedman R."/>
            <person name="Venter J.C."/>
        </authorList>
    </citation>
    <scope>NUCLEOTIDE SEQUENCE [LARGE SCALE GENOMIC DNA]</scope>
    <source>
        <strain evidence="11 12">HTCC1002</strain>
    </source>
</reference>
<dbReference type="GO" id="GO:0009360">
    <property type="term" value="C:DNA polymerase III complex"/>
    <property type="evidence" value="ECO:0007669"/>
    <property type="project" value="InterPro"/>
</dbReference>
<dbReference type="Proteomes" id="UP000005306">
    <property type="component" value="Unassembled WGS sequence"/>
</dbReference>
<gene>
    <name evidence="11" type="ORF">PU1002_04571</name>
</gene>
<feature type="coiled-coil region" evidence="9">
    <location>
        <begin position="162"/>
        <end position="192"/>
    </location>
</feature>
<keyword evidence="4" id="KW-0548">Nucleotidyltransferase</keyword>
<dbReference type="Gene3D" id="1.20.272.10">
    <property type="match status" value="1"/>
</dbReference>
<dbReference type="InterPro" id="IPR010372">
    <property type="entry name" value="DNA_pol3_delta_N"/>
</dbReference>
<keyword evidence="9" id="KW-0175">Coiled coil</keyword>
<dbReference type="GO" id="GO:0003677">
    <property type="term" value="F:DNA binding"/>
    <property type="evidence" value="ECO:0007669"/>
    <property type="project" value="InterPro"/>
</dbReference>
<dbReference type="HOGENOM" id="CLU_839003_0_0_5"/>
<accession>Q1V1B3</accession>
<dbReference type="AlphaFoldDB" id="Q1V1B3"/>
<evidence type="ECO:0000256" key="7">
    <source>
        <dbReference type="ARBA" id="ARBA00034754"/>
    </source>
</evidence>
<keyword evidence="5" id="KW-0235">DNA replication</keyword>
<comment type="caution">
    <text evidence="11">The sequence shown here is derived from an EMBL/GenBank/DDBJ whole genome shotgun (WGS) entry which is preliminary data.</text>
</comment>
<evidence type="ECO:0000256" key="2">
    <source>
        <dbReference type="ARBA" id="ARBA00017703"/>
    </source>
</evidence>
<evidence type="ECO:0000256" key="4">
    <source>
        <dbReference type="ARBA" id="ARBA00022695"/>
    </source>
</evidence>
<dbReference type="SUPFAM" id="SSF52540">
    <property type="entry name" value="P-loop containing nucleoside triphosphate hydrolases"/>
    <property type="match status" value="1"/>
</dbReference>
<dbReference type="EMBL" id="AAPV01000001">
    <property type="protein sequence ID" value="EAS84965.1"/>
    <property type="molecule type" value="Genomic_DNA"/>
</dbReference>
<dbReference type="NCBIfam" id="TIGR01128">
    <property type="entry name" value="holA"/>
    <property type="match status" value="1"/>
</dbReference>
<dbReference type="RefSeq" id="WP_006997552.1">
    <property type="nucleotide sequence ID" value="NZ_CH724130.1"/>
</dbReference>
<dbReference type="InterPro" id="IPR005790">
    <property type="entry name" value="DNA_polIII_delta"/>
</dbReference>
<dbReference type="GO" id="GO:0003887">
    <property type="term" value="F:DNA-directed DNA polymerase activity"/>
    <property type="evidence" value="ECO:0007669"/>
    <property type="project" value="UniProtKB-KW"/>
</dbReference>
<evidence type="ECO:0000256" key="6">
    <source>
        <dbReference type="ARBA" id="ARBA00022932"/>
    </source>
</evidence>